<evidence type="ECO:0000313" key="4">
    <source>
        <dbReference type="EMBL" id="ENH98237.1"/>
    </source>
</evidence>
<keyword evidence="2" id="KW-1133">Transmembrane helix</keyword>
<evidence type="ECO:0000313" key="5">
    <source>
        <dbReference type="Proteomes" id="UP000012283"/>
    </source>
</evidence>
<feature type="compositionally biased region" description="Acidic residues" evidence="1">
    <location>
        <begin position="61"/>
        <end position="72"/>
    </location>
</feature>
<feature type="domain" description="Magnesium transporter MgtE intracellular" evidence="3">
    <location>
        <begin position="136"/>
        <end position="184"/>
    </location>
</feature>
<keyword evidence="2" id="KW-0812">Transmembrane</keyword>
<dbReference type="STRING" id="1308866.J416_00789"/>
<keyword evidence="5" id="KW-1185">Reference proteome</keyword>
<reference evidence="4 5" key="1">
    <citation type="submission" date="2013-03" db="EMBL/GenBank/DDBJ databases">
        <title>Draft genome sequence of Gracibacillus halophilus YIM-C55.5, a moderately halophilic and thermophilic organism from the Xiaochaidamu salt lake.</title>
        <authorList>
            <person name="Sugumar T."/>
            <person name="Polireddy D.R."/>
            <person name="Antony A."/>
            <person name="Madhava Y.R."/>
            <person name="Sivakumar N."/>
        </authorList>
    </citation>
    <scope>NUCLEOTIDE SEQUENCE [LARGE SCALE GENOMIC DNA]</scope>
    <source>
        <strain evidence="4 5">YIM-C55.5</strain>
    </source>
</reference>
<dbReference type="InterPro" id="IPR006668">
    <property type="entry name" value="Mg_transptr_MgtE_intracell_dom"/>
</dbReference>
<dbReference type="OrthoDB" id="1724615at2"/>
<dbReference type="Pfam" id="PF03448">
    <property type="entry name" value="MgtE_N"/>
    <property type="match status" value="1"/>
</dbReference>
<dbReference type="EMBL" id="APML01000004">
    <property type="protein sequence ID" value="ENH98237.1"/>
    <property type="molecule type" value="Genomic_DNA"/>
</dbReference>
<accession>N4WQ26</accession>
<dbReference type="eggNOG" id="COG3334">
    <property type="taxonomic scope" value="Bacteria"/>
</dbReference>
<feature type="compositionally biased region" description="Polar residues" evidence="1">
    <location>
        <begin position="98"/>
        <end position="113"/>
    </location>
</feature>
<dbReference type="Gene3D" id="1.20.5.170">
    <property type="match status" value="1"/>
</dbReference>
<feature type="transmembrane region" description="Helical" evidence="2">
    <location>
        <begin position="12"/>
        <end position="35"/>
    </location>
</feature>
<dbReference type="SUPFAM" id="SSF158791">
    <property type="entry name" value="MgtE N-terminal domain-like"/>
    <property type="match status" value="1"/>
</dbReference>
<dbReference type="AlphaFoldDB" id="N4WQ26"/>
<feature type="region of interest" description="Disordered" evidence="1">
    <location>
        <begin position="60"/>
        <end position="79"/>
    </location>
</feature>
<evidence type="ECO:0000259" key="3">
    <source>
        <dbReference type="Pfam" id="PF03448"/>
    </source>
</evidence>
<dbReference type="Proteomes" id="UP000012283">
    <property type="component" value="Unassembled WGS sequence"/>
</dbReference>
<keyword evidence="2" id="KW-0472">Membrane</keyword>
<proteinExistence type="predicted"/>
<organism evidence="4 5">
    <name type="scientific">Gracilibacillus halophilus YIM-C55.5</name>
    <dbReference type="NCBI Taxonomy" id="1308866"/>
    <lineage>
        <taxon>Bacteria</taxon>
        <taxon>Bacillati</taxon>
        <taxon>Bacillota</taxon>
        <taxon>Bacilli</taxon>
        <taxon>Bacillales</taxon>
        <taxon>Bacillaceae</taxon>
        <taxon>Gracilibacillus</taxon>
    </lineage>
</organism>
<name>N4WQ26_9BACI</name>
<gene>
    <name evidence="4" type="ORF">J416_00789</name>
</gene>
<evidence type="ECO:0000256" key="1">
    <source>
        <dbReference type="SAM" id="MobiDB-lite"/>
    </source>
</evidence>
<comment type="caution">
    <text evidence="4">The sequence shown here is derived from an EMBL/GenBank/DDBJ whole genome shotgun (WGS) entry which is preliminary data.</text>
</comment>
<protein>
    <recommendedName>
        <fullName evidence="3">Magnesium transporter MgtE intracellular domain-containing protein</fullName>
    </recommendedName>
</protein>
<feature type="region of interest" description="Disordered" evidence="1">
    <location>
        <begin position="88"/>
        <end position="129"/>
    </location>
</feature>
<dbReference type="RefSeq" id="WP_003462896.1">
    <property type="nucleotide sequence ID" value="NZ_APML01000004.1"/>
</dbReference>
<evidence type="ECO:0000256" key="2">
    <source>
        <dbReference type="SAM" id="Phobius"/>
    </source>
</evidence>
<sequence length="192" mass="21256">MASNSEKKPGIFQWIIVIIVPLIFALVLTFVVLQFMGIDVVSKSKDVLNQVPFISEKITTDEEASQQSELEEKDSTIEEKNNQISNLESQIAEKDSQIEQLQSEVEELSTQLSEMEAENSEESGPSTESVEEYVTSFEAMDPETAAPIIENMENQLALATLQSMGSEVRGEILAAMESETAATFADQLLNQE</sequence>
<dbReference type="PATRIC" id="fig|1308866.3.peg.161"/>